<keyword evidence="4" id="KW-0732">Signal</keyword>
<gene>
    <name evidence="7" type="ORF">C8E01_10198</name>
</gene>
<dbReference type="Gene3D" id="1.20.1050.60">
    <property type="entry name" value="alpha-1,2-mannosidase"/>
    <property type="match status" value="1"/>
</dbReference>
<proteinExistence type="predicted"/>
<dbReference type="Gene3D" id="1.20.1610.10">
    <property type="entry name" value="alpha-1,2-mannosidases domains"/>
    <property type="match status" value="1"/>
</dbReference>
<dbReference type="InterPro" id="IPR008928">
    <property type="entry name" value="6-hairpin_glycosidase_sf"/>
</dbReference>
<feature type="domain" description="Glycosyl hydrolase family 92 N-terminal" evidence="6">
    <location>
        <begin position="41"/>
        <end position="278"/>
    </location>
</feature>
<evidence type="ECO:0000259" key="5">
    <source>
        <dbReference type="Pfam" id="PF07971"/>
    </source>
</evidence>
<feature type="signal peptide" evidence="4">
    <location>
        <begin position="1"/>
        <end position="28"/>
    </location>
</feature>
<organism evidence="7 8">
    <name type="scientific">Pontibacter virosus</name>
    <dbReference type="NCBI Taxonomy" id="1765052"/>
    <lineage>
        <taxon>Bacteria</taxon>
        <taxon>Pseudomonadati</taxon>
        <taxon>Bacteroidota</taxon>
        <taxon>Cytophagia</taxon>
        <taxon>Cytophagales</taxon>
        <taxon>Hymenobacteraceae</taxon>
        <taxon>Pontibacter</taxon>
    </lineage>
</organism>
<dbReference type="GO" id="GO:0005829">
    <property type="term" value="C:cytosol"/>
    <property type="evidence" value="ECO:0007669"/>
    <property type="project" value="TreeGrafter"/>
</dbReference>
<dbReference type="FunFam" id="3.30.2080.10:FF:000001">
    <property type="entry name" value="Alpha-1,2-mannosidase subfamily"/>
    <property type="match status" value="1"/>
</dbReference>
<evidence type="ECO:0000256" key="2">
    <source>
        <dbReference type="ARBA" id="ARBA00011245"/>
    </source>
</evidence>
<dbReference type="SUPFAM" id="SSF48208">
    <property type="entry name" value="Six-hairpin glycosidases"/>
    <property type="match status" value="1"/>
</dbReference>
<dbReference type="RefSeq" id="WP_116541416.1">
    <property type="nucleotide sequence ID" value="NZ_QEKI01000001.1"/>
</dbReference>
<dbReference type="PANTHER" id="PTHR12143">
    <property type="entry name" value="PEPTIDE N-GLYCANASE PNGASE -RELATED"/>
    <property type="match status" value="1"/>
</dbReference>
<evidence type="ECO:0000256" key="4">
    <source>
        <dbReference type="SAM" id="SignalP"/>
    </source>
</evidence>
<dbReference type="EMBL" id="QEKI01000001">
    <property type="protein sequence ID" value="PVY43742.1"/>
    <property type="molecule type" value="Genomic_DNA"/>
</dbReference>
<dbReference type="Proteomes" id="UP000245466">
    <property type="component" value="Unassembled WGS sequence"/>
</dbReference>
<keyword evidence="3" id="KW-0106">Calcium</keyword>
<reference evidence="7 8" key="1">
    <citation type="submission" date="2018-04" db="EMBL/GenBank/DDBJ databases">
        <title>Genomic Encyclopedia of Type Strains, Phase IV (KMG-IV): sequencing the most valuable type-strain genomes for metagenomic binning, comparative biology and taxonomic classification.</title>
        <authorList>
            <person name="Goeker M."/>
        </authorList>
    </citation>
    <scope>NUCLEOTIDE SEQUENCE [LARGE SCALE GENOMIC DNA]</scope>
    <source>
        <strain evidence="7 8">DSM 100231</strain>
    </source>
</reference>
<dbReference type="GO" id="GO:0006516">
    <property type="term" value="P:glycoprotein catabolic process"/>
    <property type="evidence" value="ECO:0007669"/>
    <property type="project" value="TreeGrafter"/>
</dbReference>
<evidence type="ECO:0000256" key="3">
    <source>
        <dbReference type="ARBA" id="ARBA00022837"/>
    </source>
</evidence>
<dbReference type="PROSITE" id="PS51257">
    <property type="entry name" value="PROKAR_LIPOPROTEIN"/>
    <property type="match status" value="1"/>
</dbReference>
<dbReference type="PANTHER" id="PTHR12143:SF39">
    <property type="entry name" value="SECRETED PROTEIN"/>
    <property type="match status" value="1"/>
</dbReference>
<dbReference type="FunFam" id="1.20.1050.60:FF:000001">
    <property type="entry name" value="Putative alpha-1,2-mannosidase"/>
    <property type="match status" value="1"/>
</dbReference>
<dbReference type="Gene3D" id="3.30.2080.10">
    <property type="entry name" value="GH92 mannosidase domain"/>
    <property type="match status" value="1"/>
</dbReference>
<sequence length="766" mass="85413">MYLKAFSKLKAALVLLACISAACTTTHQQDNPAATASLTRFVDPYIGSSYHGHVFVGANVPFGAVQLGPTNITQGWDWCSGYHYSDSTIVGFAHTHLSGTGIGDLGDIAVMPVTGQVELVKGSIKNPGSGYYSLFSHDEETVRPGYYAVRLKRYDIAAELTATERVGFHQYTFPASEEAGIIIDLKEGIGWDAPTETFIEQINDSTLAGYRFSKGWANDQRVYFAAVFSKPIDKFESFQVYDTAATSPTPASKGNRIKGIARFQTQQGEKIKLKVGLSPVSAENALANIQAELPHWNFDKVVTDADAAWNRELQKVRIEALDSAQLRTFYTALYHTLIAPSIFNDHNGDYRGTDKKVYRNAAFTNLTTFSLWDTYRAAHPLYTILQADRVNDMINSMLAIYQQQGKLPVWHLMGNETNTMVGYSGVQVVADAVLKGFDGFDHALAYEAMKATAMGDEFGLTWVKKQGFIPADEEVESVAKGLEYAIADWSIAQVAKKMGKEEDYQYFSKRGKYYENYFDKQTGFMRGRVSQNEWRTPFDPFRSEHRKDDYAEGNAWQYTWLVPQDVEGLINLLGGEEAFAHKLDSLFTVEGDMGEEASSDITGLIGQYAHGNEPSHHITYMYPYVGQPWKTADKVRFIVKNMYTDKPDGLIGNEDVGQMSAWYIFSTLGFYPQNPVNGAYVFGSPAVKQATLSLPNGKVLEVEALKNSPENKYIQKVTLNGKPYTKTYIMHKDLMQGGKLVFEMGSQPSPTWGVAKEDWPRSTPVE</sequence>
<evidence type="ECO:0000313" key="7">
    <source>
        <dbReference type="EMBL" id="PVY43742.1"/>
    </source>
</evidence>
<evidence type="ECO:0000259" key="6">
    <source>
        <dbReference type="Pfam" id="PF17678"/>
    </source>
</evidence>
<dbReference type="InterPro" id="IPR005887">
    <property type="entry name" value="GH92_a_mannosidase_put"/>
</dbReference>
<dbReference type="InterPro" id="IPR050883">
    <property type="entry name" value="PNGase"/>
</dbReference>
<dbReference type="AlphaFoldDB" id="A0A2U1B558"/>
<accession>A0A2U1B558</accession>
<dbReference type="GO" id="GO:0030246">
    <property type="term" value="F:carbohydrate binding"/>
    <property type="evidence" value="ECO:0007669"/>
    <property type="project" value="InterPro"/>
</dbReference>
<dbReference type="InterPro" id="IPR014718">
    <property type="entry name" value="GH-type_carb-bd"/>
</dbReference>
<dbReference type="NCBIfam" id="TIGR01180">
    <property type="entry name" value="aman2_put"/>
    <property type="match status" value="1"/>
</dbReference>
<comment type="caution">
    <text evidence="7">The sequence shown here is derived from an EMBL/GenBank/DDBJ whole genome shotgun (WGS) entry which is preliminary data.</text>
</comment>
<comment type="cofactor">
    <cofactor evidence="1">
        <name>Ca(2+)</name>
        <dbReference type="ChEBI" id="CHEBI:29108"/>
    </cofactor>
</comment>
<feature type="chain" id="PRO_5015445780" evidence="4">
    <location>
        <begin position="29"/>
        <end position="766"/>
    </location>
</feature>
<feature type="domain" description="Glycosyl hydrolase family 92" evidence="5">
    <location>
        <begin position="284"/>
        <end position="746"/>
    </location>
</feature>
<keyword evidence="8" id="KW-1185">Reference proteome</keyword>
<dbReference type="OrthoDB" id="9804511at2"/>
<evidence type="ECO:0000256" key="1">
    <source>
        <dbReference type="ARBA" id="ARBA00001913"/>
    </source>
</evidence>
<name>A0A2U1B558_9BACT</name>
<dbReference type="GO" id="GO:0005975">
    <property type="term" value="P:carbohydrate metabolic process"/>
    <property type="evidence" value="ECO:0007669"/>
    <property type="project" value="InterPro"/>
</dbReference>
<protein>
    <submittedName>
        <fullName evidence="7">Putative alpha-1,2-mannosidase</fullName>
    </submittedName>
</protein>
<dbReference type="Pfam" id="PF07971">
    <property type="entry name" value="Glyco_hydro_92"/>
    <property type="match status" value="1"/>
</dbReference>
<evidence type="ECO:0000313" key="8">
    <source>
        <dbReference type="Proteomes" id="UP000245466"/>
    </source>
</evidence>
<dbReference type="Pfam" id="PF17678">
    <property type="entry name" value="Glyco_hydro_92N"/>
    <property type="match status" value="1"/>
</dbReference>
<comment type="subunit">
    <text evidence="2">Monomer.</text>
</comment>
<dbReference type="InterPro" id="IPR041371">
    <property type="entry name" value="GH92_N"/>
</dbReference>
<dbReference type="Gene3D" id="2.70.98.10">
    <property type="match status" value="1"/>
</dbReference>
<dbReference type="GO" id="GO:0000224">
    <property type="term" value="F:peptide-N4-(N-acetyl-beta-glucosaminyl)asparagine amidase activity"/>
    <property type="evidence" value="ECO:0007669"/>
    <property type="project" value="TreeGrafter"/>
</dbReference>
<dbReference type="InterPro" id="IPR012939">
    <property type="entry name" value="Glyco_hydro_92"/>
</dbReference>